<dbReference type="Pfam" id="PF24827">
    <property type="entry name" value="AstE_AspA_cat"/>
    <property type="match status" value="1"/>
</dbReference>
<evidence type="ECO:0000256" key="5">
    <source>
        <dbReference type="SAM" id="SignalP"/>
    </source>
</evidence>
<keyword evidence="3" id="KW-0378">Hydrolase</keyword>
<dbReference type="SUPFAM" id="SSF53187">
    <property type="entry name" value="Zn-dependent exopeptidases"/>
    <property type="match status" value="1"/>
</dbReference>
<dbReference type="PANTHER" id="PTHR15162">
    <property type="entry name" value="ASPARTOACYLASE"/>
    <property type="match status" value="1"/>
</dbReference>
<sequence>MIRTCLLLYLPLVFAFPTAVSWKVAPPNSSVNVNKIESIVVVGGTHGNEYTGVWCIKELDAKPELVGKQYPSLKISTLVGNPEAHLANRRFIDTDLNREFTHAKLMVGEEGLPLTVESLRAREIEKLLGPKFVESPDTTDLVVDLHTTTTNMGITLIIPEGDALMAQAAAYVLHKCLQTKERISILMHAIPDRHHRPNVGSTARHGFTIEVGPVPQGVLRHDAVEKTRKAMHFLFDFLEQRNAGKDPLKDISEVFPSGRVPCYRSAKAQRPGEISGKIPWPCTEDNPNFPLFMVHKSLQDRDFHLIKTGDPLFVTIEGDTIYYEGSHGDQVYLIFINEGGYYYESSGTGIGVAVKTEYDLLQGYFADETVCDNSDPECNFE</sequence>
<dbReference type="Gene3D" id="2.20.25.160">
    <property type="match status" value="1"/>
</dbReference>
<dbReference type="InterPro" id="IPR050178">
    <property type="entry name" value="AspA/AstE_fam"/>
</dbReference>
<reference evidence="8" key="1">
    <citation type="submission" date="2021-01" db="EMBL/GenBank/DDBJ databases">
        <authorList>
            <person name="Corre E."/>
            <person name="Pelletier E."/>
            <person name="Niang G."/>
            <person name="Scheremetjew M."/>
            <person name="Finn R."/>
            <person name="Kale V."/>
            <person name="Holt S."/>
            <person name="Cochrane G."/>
            <person name="Meng A."/>
            <person name="Brown T."/>
            <person name="Cohen L."/>
        </authorList>
    </citation>
    <scope>NUCLEOTIDE SEQUENCE</scope>
    <source>
        <strain evidence="8">CCMP2084</strain>
    </source>
</reference>
<feature type="domain" description="AstE/AspA barrel-sandwich hybrid" evidence="6">
    <location>
        <begin position="291"/>
        <end position="343"/>
    </location>
</feature>
<proteinExistence type="predicted"/>
<keyword evidence="4" id="KW-0862">Zinc</keyword>
<evidence type="ECO:0000259" key="7">
    <source>
        <dbReference type="Pfam" id="PF24827"/>
    </source>
</evidence>
<name>A0A7S2UKJ8_9STRA</name>
<comment type="cofactor">
    <cofactor evidence="1">
        <name>Zn(2+)</name>
        <dbReference type="ChEBI" id="CHEBI:29105"/>
    </cofactor>
</comment>
<organism evidence="8">
    <name type="scientific">Attheya septentrionalis</name>
    <dbReference type="NCBI Taxonomy" id="420275"/>
    <lineage>
        <taxon>Eukaryota</taxon>
        <taxon>Sar</taxon>
        <taxon>Stramenopiles</taxon>
        <taxon>Ochrophyta</taxon>
        <taxon>Bacillariophyta</taxon>
        <taxon>Coscinodiscophyceae</taxon>
        <taxon>Chaetocerotophycidae</taxon>
        <taxon>Chaetocerotales</taxon>
        <taxon>Attheyaceae</taxon>
        <taxon>Attheya</taxon>
    </lineage>
</organism>
<dbReference type="CDD" id="cd06909">
    <property type="entry name" value="M14_ASPA"/>
    <property type="match status" value="1"/>
</dbReference>
<dbReference type="NCBIfam" id="NF002601">
    <property type="entry name" value="PRK02259.1"/>
    <property type="match status" value="1"/>
</dbReference>
<feature type="domain" description="Succinylglutamate desuccinylase/Aspartoacylase catalytic" evidence="7">
    <location>
        <begin position="37"/>
        <end position="235"/>
    </location>
</feature>
<dbReference type="GO" id="GO:0046872">
    <property type="term" value="F:metal ion binding"/>
    <property type="evidence" value="ECO:0007669"/>
    <property type="project" value="UniProtKB-KW"/>
</dbReference>
<dbReference type="Pfam" id="PF04952">
    <property type="entry name" value="AstE_AspA_hybrid"/>
    <property type="match status" value="1"/>
</dbReference>
<accession>A0A7S2UKJ8</accession>
<dbReference type="PANTHER" id="PTHR15162:SF7">
    <property type="entry name" value="SUCCINYLGLUTAMATE DESUCCINYLASE"/>
    <property type="match status" value="1"/>
</dbReference>
<dbReference type="Gene3D" id="3.40.630.10">
    <property type="entry name" value="Zn peptidases"/>
    <property type="match status" value="1"/>
</dbReference>
<feature type="signal peptide" evidence="5">
    <location>
        <begin position="1"/>
        <end position="15"/>
    </location>
</feature>
<keyword evidence="5" id="KW-0732">Signal</keyword>
<dbReference type="InterPro" id="IPR007036">
    <property type="entry name" value="Aste_AspA_hybrid_dom"/>
</dbReference>
<keyword evidence="2" id="KW-0479">Metal-binding</keyword>
<dbReference type="GO" id="GO:0005829">
    <property type="term" value="C:cytosol"/>
    <property type="evidence" value="ECO:0007669"/>
    <property type="project" value="TreeGrafter"/>
</dbReference>
<gene>
    <name evidence="8" type="ORF">ASEP1449_LOCUS12075</name>
</gene>
<dbReference type="AlphaFoldDB" id="A0A7S2UKJ8"/>
<evidence type="ECO:0000313" key="8">
    <source>
        <dbReference type="EMBL" id="CAD9820242.1"/>
    </source>
</evidence>
<evidence type="ECO:0000256" key="4">
    <source>
        <dbReference type="ARBA" id="ARBA00022833"/>
    </source>
</evidence>
<feature type="chain" id="PRO_5031024501" description="Aspartoacylase" evidence="5">
    <location>
        <begin position="16"/>
        <end position="381"/>
    </location>
</feature>
<evidence type="ECO:0008006" key="9">
    <source>
        <dbReference type="Google" id="ProtNLM"/>
    </source>
</evidence>
<dbReference type="EMBL" id="HBHQ01018029">
    <property type="protein sequence ID" value="CAD9820242.1"/>
    <property type="molecule type" value="Transcribed_RNA"/>
</dbReference>
<evidence type="ECO:0000256" key="2">
    <source>
        <dbReference type="ARBA" id="ARBA00022723"/>
    </source>
</evidence>
<evidence type="ECO:0000256" key="1">
    <source>
        <dbReference type="ARBA" id="ARBA00001947"/>
    </source>
</evidence>
<evidence type="ECO:0000259" key="6">
    <source>
        <dbReference type="Pfam" id="PF04952"/>
    </source>
</evidence>
<dbReference type="GO" id="GO:0016788">
    <property type="term" value="F:hydrolase activity, acting on ester bonds"/>
    <property type="evidence" value="ECO:0007669"/>
    <property type="project" value="InterPro"/>
</dbReference>
<dbReference type="InterPro" id="IPR055438">
    <property type="entry name" value="AstE_AspA_cat"/>
</dbReference>
<protein>
    <recommendedName>
        <fullName evidence="9">Aspartoacylase</fullName>
    </recommendedName>
</protein>
<evidence type="ECO:0000256" key="3">
    <source>
        <dbReference type="ARBA" id="ARBA00022801"/>
    </source>
</evidence>